<dbReference type="InterPro" id="IPR036188">
    <property type="entry name" value="FAD/NAD-bd_sf"/>
</dbReference>
<evidence type="ECO:0000313" key="8">
    <source>
        <dbReference type="Proteomes" id="UP000570361"/>
    </source>
</evidence>
<evidence type="ECO:0000256" key="4">
    <source>
        <dbReference type="ARBA" id="ARBA00038322"/>
    </source>
</evidence>
<dbReference type="RefSeq" id="WP_183603003.1">
    <property type="nucleotide sequence ID" value="NZ_JACHXK010000015.1"/>
</dbReference>
<dbReference type="Pfam" id="PF01593">
    <property type="entry name" value="Amino_oxidase"/>
    <property type="match status" value="1"/>
</dbReference>
<name>A0A7W5B2V8_9BACL</name>
<dbReference type="NCBIfam" id="TIGR02734">
    <property type="entry name" value="crtI_fam"/>
    <property type="match status" value="1"/>
</dbReference>
<keyword evidence="8" id="KW-1185">Reference proteome</keyword>
<evidence type="ECO:0000256" key="2">
    <source>
        <dbReference type="ARBA" id="ARBA00022746"/>
    </source>
</evidence>
<reference evidence="7 8" key="1">
    <citation type="submission" date="2020-08" db="EMBL/GenBank/DDBJ databases">
        <title>Genomic Encyclopedia of Type Strains, Phase III (KMG-III): the genomes of soil and plant-associated and newly described type strains.</title>
        <authorList>
            <person name="Whitman W."/>
        </authorList>
    </citation>
    <scope>NUCLEOTIDE SEQUENCE [LARGE SCALE GENOMIC DNA]</scope>
    <source>
        <strain evidence="7 8">CECT 5862</strain>
    </source>
</reference>
<dbReference type="PANTHER" id="PTHR43734:SF1">
    <property type="entry name" value="PHYTOENE DESATURASE"/>
    <property type="match status" value="1"/>
</dbReference>
<dbReference type="Gene3D" id="3.50.50.60">
    <property type="entry name" value="FAD/NAD(P)-binding domain"/>
    <property type="match status" value="2"/>
</dbReference>
<evidence type="ECO:0000256" key="5">
    <source>
        <dbReference type="RuleBase" id="RU362075"/>
    </source>
</evidence>
<comment type="similarity">
    <text evidence="4">Belongs to the carotenoid/retinoid oxidoreductase family. CrtN subfamily.</text>
</comment>
<gene>
    <name evidence="7" type="ORF">FHS18_004993</name>
</gene>
<protein>
    <submittedName>
        <fullName evidence="7">Phytoene desaturase</fullName>
        <ecNumber evidence="7">1.3.99.26</ecNumber>
        <ecNumber evidence="7">1.3.99.28</ecNumber>
        <ecNumber evidence="7">1.3.99.29</ecNumber>
        <ecNumber evidence="7">1.3.99.31</ecNumber>
    </submittedName>
</protein>
<evidence type="ECO:0000256" key="3">
    <source>
        <dbReference type="ARBA" id="ARBA00023002"/>
    </source>
</evidence>
<sequence length="483" mass="53660">MDVGIVGGGVGGLTAALLLRRQGADVTIYERSTRLGGRLAFEEGGGYRIDQGPTIVLLPELLLSILEEAGIPRDCIPLRACDPLYRIHYADGAVLHKYSDTAKQLEELGRIFPDEREGFERYLRDMKVQYAASKEAFLDRPFLRKRDFYKLRNIRLLARMKAYQSVRELAVRYFKDSRLVDAFSLQTLYVGGAPFQTPSLYSLIPYAEHAFGIWYVEGGYASLIPILEEALARSGVTIKRGCEVEKLVIEQGSCKGVQVEGKTVKHRHVIYNGDFPHISGLLPDRKIAGRKTYRPSSGCLLIYLGLDRQWEEAAVHQFFLPDSLGESLEAIFLKDRIPEKPSFYCFYPSAIDPSAAPAGHSVMYMLVPVPTSPGRSWEEAGPKLAEHVLAEAEKRGFPGLRAAVRWMKVRTPDDARQDGLYEGGSFGIAPSLTQSAIFRPQIVPYPIDNLYAAGASVHPGGGVPIVMQGAKLLAEHLTKEMQR</sequence>
<dbReference type="PRINTS" id="PR00419">
    <property type="entry name" value="ADXRDTASE"/>
</dbReference>
<dbReference type="EC" id="1.3.99.26" evidence="7"/>
<accession>A0A7W5B2V8</accession>
<dbReference type="GO" id="GO:0016491">
    <property type="term" value="F:oxidoreductase activity"/>
    <property type="evidence" value="ECO:0007669"/>
    <property type="project" value="UniProtKB-KW"/>
</dbReference>
<evidence type="ECO:0000313" key="7">
    <source>
        <dbReference type="EMBL" id="MBB3112891.1"/>
    </source>
</evidence>
<dbReference type="EC" id="1.3.99.29" evidence="7"/>
<feature type="domain" description="Amine oxidase" evidence="6">
    <location>
        <begin position="11"/>
        <end position="470"/>
    </location>
</feature>
<proteinExistence type="inferred from homology"/>
<dbReference type="EMBL" id="JACHXK010000015">
    <property type="protein sequence ID" value="MBB3112891.1"/>
    <property type="molecule type" value="Genomic_DNA"/>
</dbReference>
<organism evidence="7 8">
    <name type="scientific">Paenibacillus phyllosphaerae</name>
    <dbReference type="NCBI Taxonomy" id="274593"/>
    <lineage>
        <taxon>Bacteria</taxon>
        <taxon>Bacillati</taxon>
        <taxon>Bacillota</taxon>
        <taxon>Bacilli</taxon>
        <taxon>Bacillales</taxon>
        <taxon>Paenibacillaceae</taxon>
        <taxon>Paenibacillus</taxon>
    </lineage>
</organism>
<keyword evidence="3 5" id="KW-0560">Oxidoreductase</keyword>
<dbReference type="InterPro" id="IPR002937">
    <property type="entry name" value="Amino_oxidase"/>
</dbReference>
<dbReference type="SUPFAM" id="SSF51905">
    <property type="entry name" value="FAD/NAD(P)-binding domain"/>
    <property type="match status" value="1"/>
</dbReference>
<comment type="pathway">
    <text evidence="1 5">Carotenoid biosynthesis.</text>
</comment>
<comment type="caution">
    <text evidence="7">The sequence shown here is derived from an EMBL/GenBank/DDBJ whole genome shotgun (WGS) entry which is preliminary data.</text>
</comment>
<dbReference type="GO" id="GO:0016117">
    <property type="term" value="P:carotenoid biosynthetic process"/>
    <property type="evidence" value="ECO:0007669"/>
    <property type="project" value="UniProtKB-KW"/>
</dbReference>
<dbReference type="PANTHER" id="PTHR43734">
    <property type="entry name" value="PHYTOENE DESATURASE"/>
    <property type="match status" value="1"/>
</dbReference>
<keyword evidence="2 5" id="KW-0125">Carotenoid biosynthesis</keyword>
<dbReference type="AlphaFoldDB" id="A0A7W5B2V8"/>
<dbReference type="Proteomes" id="UP000570361">
    <property type="component" value="Unassembled WGS sequence"/>
</dbReference>
<dbReference type="EC" id="1.3.99.31" evidence="7"/>
<dbReference type="EC" id="1.3.99.28" evidence="7"/>
<evidence type="ECO:0000256" key="1">
    <source>
        <dbReference type="ARBA" id="ARBA00004829"/>
    </source>
</evidence>
<dbReference type="InterPro" id="IPR014105">
    <property type="entry name" value="Carotenoid/retinoid_OxRdtase"/>
</dbReference>
<evidence type="ECO:0000259" key="6">
    <source>
        <dbReference type="Pfam" id="PF01593"/>
    </source>
</evidence>